<dbReference type="Gene3D" id="1.20.1330.10">
    <property type="entry name" value="f41 fragment of flagellin, N-terminal domain"/>
    <property type="match status" value="1"/>
</dbReference>
<proteinExistence type="inferred from homology"/>
<evidence type="ECO:0000256" key="1">
    <source>
        <dbReference type="ARBA" id="ARBA00004365"/>
    </source>
</evidence>
<dbReference type="SUPFAM" id="SSF64518">
    <property type="entry name" value="Phase 1 flagellin"/>
    <property type="match status" value="1"/>
</dbReference>
<evidence type="ECO:0000256" key="3">
    <source>
        <dbReference type="ARBA" id="ARBA00005709"/>
    </source>
</evidence>
<accession>A0AAW3P7I2</accession>
<dbReference type="GO" id="GO:0009288">
    <property type="term" value="C:bacterial-type flagellum"/>
    <property type="evidence" value="ECO:0007669"/>
    <property type="project" value="UniProtKB-SubCell"/>
</dbReference>
<dbReference type="GO" id="GO:0005198">
    <property type="term" value="F:structural molecule activity"/>
    <property type="evidence" value="ECO:0007669"/>
    <property type="project" value="InterPro"/>
</dbReference>
<dbReference type="InterPro" id="IPR001029">
    <property type="entry name" value="Flagellin_N"/>
</dbReference>
<organism evidence="6 7">
    <name type="scientific">Burkholderia diffusa</name>
    <dbReference type="NCBI Taxonomy" id="488732"/>
    <lineage>
        <taxon>Bacteria</taxon>
        <taxon>Pseudomonadati</taxon>
        <taxon>Pseudomonadota</taxon>
        <taxon>Betaproteobacteria</taxon>
        <taxon>Burkholderiales</taxon>
        <taxon>Burkholderiaceae</taxon>
        <taxon>Burkholderia</taxon>
        <taxon>Burkholderia cepacia complex</taxon>
    </lineage>
</organism>
<evidence type="ECO:0000313" key="6">
    <source>
        <dbReference type="EMBL" id="KWF45123.1"/>
    </source>
</evidence>
<dbReference type="PANTHER" id="PTHR42792:SF1">
    <property type="entry name" value="FLAGELLAR HOOK-ASSOCIATED PROTEIN 3"/>
    <property type="match status" value="1"/>
</dbReference>
<keyword evidence="4" id="KW-0975">Bacterial flagellum</keyword>
<keyword evidence="6" id="KW-0966">Cell projection</keyword>
<gene>
    <name evidence="6" type="ORF">WL88_29030</name>
</gene>
<dbReference type="InterPro" id="IPR001492">
    <property type="entry name" value="Flagellin"/>
</dbReference>
<dbReference type="RefSeq" id="WP_059511257.1">
    <property type="nucleotide sequence ID" value="NZ_LOYB01000046.1"/>
</dbReference>
<dbReference type="AlphaFoldDB" id="A0AAW3P7I2"/>
<dbReference type="Pfam" id="PF00669">
    <property type="entry name" value="Flagellin_N"/>
    <property type="match status" value="1"/>
</dbReference>
<keyword evidence="6" id="KW-0969">Cilium</keyword>
<keyword evidence="6" id="KW-0282">Flagellum</keyword>
<evidence type="ECO:0000259" key="5">
    <source>
        <dbReference type="Pfam" id="PF00669"/>
    </source>
</evidence>
<dbReference type="PANTHER" id="PTHR42792">
    <property type="entry name" value="FLAGELLIN"/>
    <property type="match status" value="1"/>
</dbReference>
<evidence type="ECO:0000256" key="2">
    <source>
        <dbReference type="ARBA" id="ARBA00004613"/>
    </source>
</evidence>
<dbReference type="EMBL" id="LPJV01000062">
    <property type="protein sequence ID" value="KWF45123.1"/>
    <property type="molecule type" value="Genomic_DNA"/>
</dbReference>
<protein>
    <submittedName>
        <fullName evidence="6">Flagellar biosynthesis protein FlgL</fullName>
    </submittedName>
</protein>
<feature type="domain" description="Flagellin N-terminal" evidence="5">
    <location>
        <begin position="6"/>
        <end position="139"/>
    </location>
</feature>
<sequence length="303" mass="33159">MRVTSNHYHTIMTNVTQRANAQLADVMLRMATGERILRTSDDPIGSVRLAVLFQQDAKRTQYRDNIGALDIRLQASERMMANISEQLATTHDLMLWAADGGKAPQDLDAIVQSLASIRKSLLQSVNSRDSEGNYLFSGTAIATAPIEFDPSAALGSRYTFAGNEEQQHVVVGEGVTEVSNDSLREMEGILNKLDLAIEKMSEPGADPNDAALRNVLVQAMDSIDSGREAVDSRITRSGNARKTLEMFDGMHEALQVVAGEAALDVGQVDQTEVYSEFMSYQTALVATQKVYAQVTQLTLFNIL</sequence>
<comment type="subcellular location">
    <subcellularLocation>
        <location evidence="1">Bacterial flagellum</location>
    </subcellularLocation>
    <subcellularLocation>
        <location evidence="2">Secreted</location>
    </subcellularLocation>
</comment>
<evidence type="ECO:0000256" key="4">
    <source>
        <dbReference type="ARBA" id="ARBA00023143"/>
    </source>
</evidence>
<dbReference type="GO" id="GO:0005576">
    <property type="term" value="C:extracellular region"/>
    <property type="evidence" value="ECO:0007669"/>
    <property type="project" value="UniProtKB-SubCell"/>
</dbReference>
<name>A0AAW3P7I2_9BURK</name>
<comment type="caution">
    <text evidence="6">The sequence shown here is derived from an EMBL/GenBank/DDBJ whole genome shotgun (WGS) entry which is preliminary data.</text>
</comment>
<reference evidence="6 7" key="1">
    <citation type="submission" date="2015-11" db="EMBL/GenBank/DDBJ databases">
        <title>Expanding the genomic diversity of Burkholderia species for the development of highly accurate diagnostics.</title>
        <authorList>
            <person name="Sahl J."/>
            <person name="Keim P."/>
            <person name="Wagner D."/>
        </authorList>
    </citation>
    <scope>NUCLEOTIDE SEQUENCE [LARGE SCALE GENOMIC DNA]</scope>
    <source>
        <strain evidence="6 7">MSMB378WGS</strain>
    </source>
</reference>
<comment type="similarity">
    <text evidence="3">Belongs to the bacterial flagellin family.</text>
</comment>
<dbReference type="Proteomes" id="UP000063236">
    <property type="component" value="Unassembled WGS sequence"/>
</dbReference>
<evidence type="ECO:0000313" key="7">
    <source>
        <dbReference type="Proteomes" id="UP000063236"/>
    </source>
</evidence>